<organism evidence="1 2">
    <name type="scientific">Uabimicrobium amorphum</name>
    <dbReference type="NCBI Taxonomy" id="2596890"/>
    <lineage>
        <taxon>Bacteria</taxon>
        <taxon>Pseudomonadati</taxon>
        <taxon>Planctomycetota</taxon>
        <taxon>Candidatus Uabimicrobiia</taxon>
        <taxon>Candidatus Uabimicrobiales</taxon>
        <taxon>Candidatus Uabimicrobiaceae</taxon>
        <taxon>Candidatus Uabimicrobium</taxon>
    </lineage>
</organism>
<gene>
    <name evidence="1" type="ORF">UABAM_01756</name>
</gene>
<protein>
    <submittedName>
        <fullName evidence="1">Uncharacterized protein</fullName>
    </submittedName>
</protein>
<sequence>MIEIFTNKHNTIEEKQKEQLAAFFKEQIKEIEKLLEEMEEKNLEKDYIEKFLYLRFKKDKKILRII</sequence>
<evidence type="ECO:0000313" key="2">
    <source>
        <dbReference type="Proteomes" id="UP000326354"/>
    </source>
</evidence>
<dbReference type="EMBL" id="AP019860">
    <property type="protein sequence ID" value="BBM83404.1"/>
    <property type="molecule type" value="Genomic_DNA"/>
</dbReference>
<name>A0A5S9F3G3_UABAM</name>
<dbReference type="RefSeq" id="WP_151967604.1">
    <property type="nucleotide sequence ID" value="NZ_AP019860.1"/>
</dbReference>
<keyword evidence="2" id="KW-1185">Reference proteome</keyword>
<dbReference type="KEGG" id="uam:UABAM_01756"/>
<dbReference type="Proteomes" id="UP000326354">
    <property type="component" value="Chromosome"/>
</dbReference>
<reference evidence="1 2" key="1">
    <citation type="submission" date="2019-08" db="EMBL/GenBank/DDBJ databases">
        <title>Complete genome sequence of Candidatus Uab amorphum.</title>
        <authorList>
            <person name="Shiratori T."/>
            <person name="Suzuki S."/>
            <person name="Kakizawa Y."/>
            <person name="Ishida K."/>
        </authorList>
    </citation>
    <scope>NUCLEOTIDE SEQUENCE [LARGE SCALE GENOMIC DNA]</scope>
    <source>
        <strain evidence="1 2">SRT547</strain>
    </source>
</reference>
<evidence type="ECO:0000313" key="1">
    <source>
        <dbReference type="EMBL" id="BBM83404.1"/>
    </source>
</evidence>
<dbReference type="AlphaFoldDB" id="A0A5S9F3G3"/>
<accession>A0A5S9F3G3</accession>
<proteinExistence type="predicted"/>